<dbReference type="OrthoDB" id="407275at2759"/>
<dbReference type="Pfam" id="PF01565">
    <property type="entry name" value="FAD_binding_4"/>
    <property type="match status" value="1"/>
</dbReference>
<dbReference type="GO" id="GO:0071949">
    <property type="term" value="F:FAD binding"/>
    <property type="evidence" value="ECO:0007669"/>
    <property type="project" value="InterPro"/>
</dbReference>
<evidence type="ECO:0000256" key="5">
    <source>
        <dbReference type="ARBA" id="ARBA00023002"/>
    </source>
</evidence>
<keyword evidence="5" id="KW-0560">Oxidoreductase</keyword>
<feature type="domain" description="FAD-binding PCMH-type" evidence="6">
    <location>
        <begin position="1"/>
        <end position="121"/>
    </location>
</feature>
<reference evidence="7 8" key="1">
    <citation type="submission" date="2016-09" db="EMBL/GenBank/DDBJ databases">
        <title>Extensive genetic diversity and differential bi-allelic expression allows diatom success in the polar Southern Ocean.</title>
        <authorList>
            <consortium name="DOE Joint Genome Institute"/>
            <person name="Mock T."/>
            <person name="Otillar R.P."/>
            <person name="Strauss J."/>
            <person name="Dupont C."/>
            <person name="Frickenhaus S."/>
            <person name="Maumus F."/>
            <person name="Mcmullan M."/>
            <person name="Sanges R."/>
            <person name="Schmutz J."/>
            <person name="Toseland A."/>
            <person name="Valas R."/>
            <person name="Veluchamy A."/>
            <person name="Ward B.J."/>
            <person name="Allen A."/>
            <person name="Barry K."/>
            <person name="Falciatore A."/>
            <person name="Ferrante M."/>
            <person name="Fortunato A.E."/>
            <person name="Gloeckner G."/>
            <person name="Gruber A."/>
            <person name="Hipkin R."/>
            <person name="Janech M."/>
            <person name="Kroth P."/>
            <person name="Leese F."/>
            <person name="Lindquist E."/>
            <person name="Lyon B.R."/>
            <person name="Martin J."/>
            <person name="Mayer C."/>
            <person name="Parker M."/>
            <person name="Quesneville H."/>
            <person name="Raymond J."/>
            <person name="Uhlig C."/>
            <person name="Valentin K.U."/>
            <person name="Worden A.Z."/>
            <person name="Armbrust E.V."/>
            <person name="Bowler C."/>
            <person name="Green B."/>
            <person name="Moulton V."/>
            <person name="Van Oosterhout C."/>
            <person name="Grigoriev I."/>
        </authorList>
    </citation>
    <scope>NUCLEOTIDE SEQUENCE [LARGE SCALE GENOMIC DNA]</scope>
    <source>
        <strain evidence="7 8">CCMP1102</strain>
    </source>
</reference>
<dbReference type="InterPro" id="IPR016166">
    <property type="entry name" value="FAD-bd_PCMH"/>
</dbReference>
<keyword evidence="3" id="KW-0285">Flavoprotein</keyword>
<sequence>MDLQLLASVTVDTDAKTIAIEGGAKIGQTHYALKGTGLGFATGTNPDTGVSGLTMAGGAGYLGGQAGYSCDTVVQAKVVLPSGELVTATDDNDHKDLLRAVRGGGGNFGVVVEWTFKLYDVSGAIGGTVVHLAPTVASLRKVLTNYATILENDMPDQAGSICACPAGAPVFVNVVTMIGDGAKNVKSYKKIPFLAKMSSLGAWFRISNNLGPKDYIDEITVLLEPIQQRTHGMAIGAMVYSFDDQMREAIVHFTRVDYPKSKKVHPTIICACLSGEMRRIDGSRSSIRHRKAQAWILVMSAWEPDATEEEKDSIKVWAKRVKAKIM</sequence>
<dbReference type="InterPro" id="IPR050416">
    <property type="entry name" value="FAD-linked_Oxidoreductase"/>
</dbReference>
<dbReference type="InParanoid" id="A0A1E7FUE6"/>
<gene>
    <name evidence="7" type="ORF">FRACYDRAFT_215843</name>
</gene>
<evidence type="ECO:0000259" key="6">
    <source>
        <dbReference type="PROSITE" id="PS51387"/>
    </source>
</evidence>
<feature type="non-terminal residue" evidence="7">
    <location>
        <position position="326"/>
    </location>
</feature>
<evidence type="ECO:0000256" key="4">
    <source>
        <dbReference type="ARBA" id="ARBA00022827"/>
    </source>
</evidence>
<dbReference type="AlphaFoldDB" id="A0A1E7FUE6"/>
<accession>A0A1E7FUE6</accession>
<evidence type="ECO:0000256" key="3">
    <source>
        <dbReference type="ARBA" id="ARBA00022630"/>
    </source>
</evidence>
<dbReference type="Proteomes" id="UP000095751">
    <property type="component" value="Unassembled WGS sequence"/>
</dbReference>
<dbReference type="PANTHER" id="PTHR42973:SF39">
    <property type="entry name" value="FAD-BINDING PCMH-TYPE DOMAIN-CONTAINING PROTEIN"/>
    <property type="match status" value="1"/>
</dbReference>
<dbReference type="InterPro" id="IPR016169">
    <property type="entry name" value="FAD-bd_PCMH_sub2"/>
</dbReference>
<evidence type="ECO:0000313" key="8">
    <source>
        <dbReference type="Proteomes" id="UP000095751"/>
    </source>
</evidence>
<protein>
    <submittedName>
        <fullName evidence="7">FAD-binding domain-containing protein</fullName>
    </submittedName>
</protein>
<name>A0A1E7FUE6_9STRA</name>
<keyword evidence="8" id="KW-1185">Reference proteome</keyword>
<dbReference type="GO" id="GO:0016491">
    <property type="term" value="F:oxidoreductase activity"/>
    <property type="evidence" value="ECO:0007669"/>
    <property type="project" value="UniProtKB-KW"/>
</dbReference>
<dbReference type="PANTHER" id="PTHR42973">
    <property type="entry name" value="BINDING OXIDOREDUCTASE, PUTATIVE (AFU_ORTHOLOGUE AFUA_1G17690)-RELATED"/>
    <property type="match status" value="1"/>
</dbReference>
<dbReference type="PROSITE" id="PS51387">
    <property type="entry name" value="FAD_PCMH"/>
    <property type="match status" value="1"/>
</dbReference>
<comment type="cofactor">
    <cofactor evidence="1">
        <name>FAD</name>
        <dbReference type="ChEBI" id="CHEBI:57692"/>
    </cofactor>
</comment>
<comment type="similarity">
    <text evidence="2">Belongs to the oxygen-dependent FAD-linked oxidoreductase family.</text>
</comment>
<proteinExistence type="inferred from homology"/>
<dbReference type="KEGG" id="fcy:FRACYDRAFT_215843"/>
<dbReference type="InterPro" id="IPR036318">
    <property type="entry name" value="FAD-bd_PCMH-like_sf"/>
</dbReference>
<dbReference type="Gene3D" id="3.30.465.10">
    <property type="match status" value="1"/>
</dbReference>
<evidence type="ECO:0000256" key="1">
    <source>
        <dbReference type="ARBA" id="ARBA00001974"/>
    </source>
</evidence>
<dbReference type="EMBL" id="KV784353">
    <property type="protein sequence ID" value="OEU21762.1"/>
    <property type="molecule type" value="Genomic_DNA"/>
</dbReference>
<evidence type="ECO:0000256" key="2">
    <source>
        <dbReference type="ARBA" id="ARBA00005466"/>
    </source>
</evidence>
<dbReference type="Gene3D" id="3.40.462.20">
    <property type="match status" value="1"/>
</dbReference>
<keyword evidence="4" id="KW-0274">FAD</keyword>
<dbReference type="InterPro" id="IPR006094">
    <property type="entry name" value="Oxid_FAD_bind_N"/>
</dbReference>
<dbReference type="SUPFAM" id="SSF56176">
    <property type="entry name" value="FAD-binding/transporter-associated domain-like"/>
    <property type="match status" value="1"/>
</dbReference>
<organism evidence="7 8">
    <name type="scientific">Fragilariopsis cylindrus CCMP1102</name>
    <dbReference type="NCBI Taxonomy" id="635003"/>
    <lineage>
        <taxon>Eukaryota</taxon>
        <taxon>Sar</taxon>
        <taxon>Stramenopiles</taxon>
        <taxon>Ochrophyta</taxon>
        <taxon>Bacillariophyta</taxon>
        <taxon>Bacillariophyceae</taxon>
        <taxon>Bacillariophycidae</taxon>
        <taxon>Bacillariales</taxon>
        <taxon>Bacillariaceae</taxon>
        <taxon>Fragilariopsis</taxon>
    </lineage>
</organism>
<evidence type="ECO:0000313" key="7">
    <source>
        <dbReference type="EMBL" id="OEU21762.1"/>
    </source>
</evidence>